<proteinExistence type="predicted"/>
<dbReference type="PANTHER" id="PTHR48098">
    <property type="entry name" value="ENTEROCHELIN ESTERASE-RELATED"/>
    <property type="match status" value="1"/>
</dbReference>
<dbReference type="InterPro" id="IPR050583">
    <property type="entry name" value="Mycobacterial_A85_antigen"/>
</dbReference>
<reference evidence="1 2" key="1">
    <citation type="submission" date="2019-03" db="EMBL/GenBank/DDBJ databases">
        <title>Genomic Encyclopedia of Type Strains, Phase IV (KMG-IV): sequencing the most valuable type-strain genomes for metagenomic binning, comparative biology and taxonomic classification.</title>
        <authorList>
            <person name="Goeker M."/>
        </authorList>
    </citation>
    <scope>NUCLEOTIDE SEQUENCE [LARGE SCALE GENOMIC DNA]</scope>
    <source>
        <strain evidence="1 2">DSM 100059</strain>
    </source>
</reference>
<dbReference type="AlphaFoldDB" id="A0A4V3GLV2"/>
<name>A0A4V3GLV2_9BACT</name>
<dbReference type="Pfam" id="PF00756">
    <property type="entry name" value="Esterase"/>
    <property type="match status" value="1"/>
</dbReference>
<dbReference type="SUPFAM" id="SSF53474">
    <property type="entry name" value="alpha/beta-Hydrolases"/>
    <property type="match status" value="1"/>
</dbReference>
<dbReference type="RefSeq" id="WP_133993259.1">
    <property type="nucleotide sequence ID" value="NZ_SODV01000001.1"/>
</dbReference>
<protein>
    <submittedName>
        <fullName evidence="1">Esterase/lipase superfamily enzyme</fullName>
    </submittedName>
</protein>
<dbReference type="Proteomes" id="UP000294498">
    <property type="component" value="Unassembled WGS sequence"/>
</dbReference>
<dbReference type="OrthoDB" id="9775130at2"/>
<sequence length="238" mass="27564">MKEEYRKWHSPHLNQECNMLVFGHGGMPLVLFPTSQGRYYQNKDEGMLEAARWFVDEGKVRIYCPDSIDHLSWYNKDIPASARAYNQTCYDRMVLEEIVLPAQQETGVQRIATAGCSFGGYHAVNFAFRHPETVSYVFSMSGIFDISRFAPDGQDDNVYFNNPMDYIKGDNDPHLWRMGIVLGCGEQDVSLEDNRTLSRLLGDKNISHWLDVRAHAVHDWPLWRQMFPQYLSLLLPSY</sequence>
<dbReference type="Gene3D" id="3.40.50.1820">
    <property type="entry name" value="alpha/beta hydrolase"/>
    <property type="match status" value="1"/>
</dbReference>
<keyword evidence="2" id="KW-1185">Reference proteome</keyword>
<dbReference type="PANTHER" id="PTHR48098:SF3">
    <property type="entry name" value="IRON(III) ENTEROBACTIN ESTERASE"/>
    <property type="match status" value="1"/>
</dbReference>
<gene>
    <name evidence="1" type="ORF">EDB95_2074</name>
</gene>
<comment type="caution">
    <text evidence="1">The sequence shown here is derived from an EMBL/GenBank/DDBJ whole genome shotgun (WGS) entry which is preliminary data.</text>
</comment>
<dbReference type="InterPro" id="IPR029058">
    <property type="entry name" value="AB_hydrolase_fold"/>
</dbReference>
<dbReference type="InterPro" id="IPR000801">
    <property type="entry name" value="Esterase-like"/>
</dbReference>
<dbReference type="EMBL" id="SODV01000001">
    <property type="protein sequence ID" value="TDX01043.1"/>
    <property type="molecule type" value="Genomic_DNA"/>
</dbReference>
<organism evidence="1 2">
    <name type="scientific">Dinghuibacter silviterrae</name>
    <dbReference type="NCBI Taxonomy" id="1539049"/>
    <lineage>
        <taxon>Bacteria</taxon>
        <taxon>Pseudomonadati</taxon>
        <taxon>Bacteroidota</taxon>
        <taxon>Chitinophagia</taxon>
        <taxon>Chitinophagales</taxon>
        <taxon>Chitinophagaceae</taxon>
        <taxon>Dinghuibacter</taxon>
    </lineage>
</organism>
<evidence type="ECO:0000313" key="1">
    <source>
        <dbReference type="EMBL" id="TDX01043.1"/>
    </source>
</evidence>
<accession>A0A4V3GLV2</accession>
<evidence type="ECO:0000313" key="2">
    <source>
        <dbReference type="Proteomes" id="UP000294498"/>
    </source>
</evidence>